<dbReference type="PANTHER" id="PTHR11351">
    <property type="entry name" value="ACYL-COA DESATURASE"/>
    <property type="match status" value="1"/>
</dbReference>
<dbReference type="Pfam" id="PF00487">
    <property type="entry name" value="FA_desaturase"/>
    <property type="match status" value="1"/>
</dbReference>
<dbReference type="InterPro" id="IPR005804">
    <property type="entry name" value="FA_desaturase_dom"/>
</dbReference>
<evidence type="ECO:0000256" key="7">
    <source>
        <dbReference type="ARBA" id="ARBA00023002"/>
    </source>
</evidence>
<evidence type="ECO:0000313" key="13">
    <source>
        <dbReference type="EMBL" id="AOX01786.1"/>
    </source>
</evidence>
<feature type="transmembrane region" description="Helical" evidence="11">
    <location>
        <begin position="60"/>
        <end position="81"/>
    </location>
</feature>
<keyword evidence="6 11" id="KW-1133">Transmembrane helix</keyword>
<evidence type="ECO:0000256" key="4">
    <source>
        <dbReference type="ARBA" id="ARBA00022692"/>
    </source>
</evidence>
<sequence>MQLDTTAKFESVTSSRKKITIGNDDLKQLQRRFALATVLIPFLGSVLAIGLLWRSGIGAVEVALLISMYALTIIGITVGFHRHFAHCAFKTNIAVRIIFAILGSMAAQGPVIHWVSNHRRHHQYSDQSGDPHSPHLYEGIRGLWHGHIGWMLNSEVTNAAVFAKDLLRDSAIAKVNQLYLTWVILGLAIPGVLGGVVTGTWMGAWQGFLWGGLVRIFLAHHVTWSINSITHLYGSRPFDTSEQSTNNLWLAIPSFGEAWHNNHHAFPNSGKFGLQWWEIDLGYWIIRTLEFAGLVWEVKTPTAGMIEAKKAA</sequence>
<reference evidence="14" key="1">
    <citation type="submission" date="2016-10" db="EMBL/GenBank/DDBJ databases">
        <title>Comparative genomics uncovers the prolific and rare metabolic potential of the cyanobacterial genus Moorea.</title>
        <authorList>
            <person name="Leao T."/>
            <person name="Castelao G."/>
            <person name="Korobeynikov A."/>
            <person name="Monroe E.A."/>
            <person name="Podell S."/>
            <person name="Glukhov E."/>
            <person name="Allen E."/>
            <person name="Gerwick W.H."/>
            <person name="Gerwick L."/>
        </authorList>
    </citation>
    <scope>NUCLEOTIDE SEQUENCE [LARGE SCALE GENOMIC DNA]</scope>
    <source>
        <strain evidence="14">PAL-8-15-08-1</strain>
    </source>
</reference>
<dbReference type="GO" id="GO:0006631">
    <property type="term" value="P:fatty acid metabolic process"/>
    <property type="evidence" value="ECO:0007669"/>
    <property type="project" value="UniProtKB-KW"/>
</dbReference>
<protein>
    <submittedName>
        <fullName evidence="13">Acyl-CoA desaturase</fullName>
    </submittedName>
</protein>
<evidence type="ECO:0000256" key="9">
    <source>
        <dbReference type="ARBA" id="ARBA00023098"/>
    </source>
</evidence>
<evidence type="ECO:0000256" key="10">
    <source>
        <dbReference type="ARBA" id="ARBA00023136"/>
    </source>
</evidence>
<keyword evidence="9" id="KW-0443">Lipid metabolism</keyword>
<evidence type="ECO:0000256" key="1">
    <source>
        <dbReference type="ARBA" id="ARBA00001954"/>
    </source>
</evidence>
<dbReference type="AlphaFoldDB" id="A0A1D8TWF1"/>
<comment type="similarity">
    <text evidence="3">Belongs to the fatty acid desaturase type 2 family.</text>
</comment>
<dbReference type="STRING" id="1458985.BJP34_22215"/>
<dbReference type="KEGG" id="mpro:BJP34_22215"/>
<evidence type="ECO:0000256" key="11">
    <source>
        <dbReference type="SAM" id="Phobius"/>
    </source>
</evidence>
<evidence type="ECO:0000313" key="14">
    <source>
        <dbReference type="Proteomes" id="UP000177870"/>
    </source>
</evidence>
<feature type="transmembrane region" description="Helical" evidence="11">
    <location>
        <begin position="93"/>
        <end position="115"/>
    </location>
</feature>
<dbReference type="PANTHER" id="PTHR11351:SF3">
    <property type="entry name" value="BLL4393 PROTEIN"/>
    <property type="match status" value="1"/>
</dbReference>
<comment type="subcellular location">
    <subcellularLocation>
        <location evidence="2">Membrane</location>
        <topology evidence="2">Multi-pass membrane protein</topology>
    </subcellularLocation>
</comment>
<dbReference type="CDD" id="cd03505">
    <property type="entry name" value="Delta9-FADS-like"/>
    <property type="match status" value="1"/>
</dbReference>
<dbReference type="OrthoDB" id="19906at2"/>
<keyword evidence="7" id="KW-0560">Oxidoreductase</keyword>
<feature type="transmembrane region" description="Helical" evidence="11">
    <location>
        <begin position="33"/>
        <end position="53"/>
    </location>
</feature>
<keyword evidence="8" id="KW-0408">Iron</keyword>
<accession>A0A1D8TWF1</accession>
<dbReference type="EMBL" id="CP017599">
    <property type="protein sequence ID" value="AOX01786.1"/>
    <property type="molecule type" value="Genomic_DNA"/>
</dbReference>
<evidence type="ECO:0000256" key="6">
    <source>
        <dbReference type="ARBA" id="ARBA00022989"/>
    </source>
</evidence>
<organism evidence="13 14">
    <name type="scientific">Moorena producens PAL-8-15-08-1</name>
    <dbReference type="NCBI Taxonomy" id="1458985"/>
    <lineage>
        <taxon>Bacteria</taxon>
        <taxon>Bacillati</taxon>
        <taxon>Cyanobacteriota</taxon>
        <taxon>Cyanophyceae</taxon>
        <taxon>Coleofasciculales</taxon>
        <taxon>Coleofasciculaceae</taxon>
        <taxon>Moorena</taxon>
    </lineage>
</organism>
<keyword evidence="4 11" id="KW-0812">Transmembrane</keyword>
<dbReference type="Proteomes" id="UP000177870">
    <property type="component" value="Chromosome"/>
</dbReference>
<dbReference type="PRINTS" id="PR00075">
    <property type="entry name" value="FACDDSATRASE"/>
</dbReference>
<feature type="transmembrane region" description="Helical" evidence="11">
    <location>
        <begin position="178"/>
        <end position="202"/>
    </location>
</feature>
<keyword evidence="5" id="KW-0276">Fatty acid metabolism</keyword>
<comment type="cofactor">
    <cofactor evidence="1">
        <name>Fe(2+)</name>
        <dbReference type="ChEBI" id="CHEBI:29033"/>
    </cofactor>
</comment>
<feature type="domain" description="Fatty acid desaturase" evidence="12">
    <location>
        <begin position="65"/>
        <end position="287"/>
    </location>
</feature>
<evidence type="ECO:0000256" key="2">
    <source>
        <dbReference type="ARBA" id="ARBA00004141"/>
    </source>
</evidence>
<name>A0A1D8TWF1_9CYAN</name>
<gene>
    <name evidence="13" type="ORF">BJP34_22215</name>
</gene>
<keyword evidence="10 11" id="KW-0472">Membrane</keyword>
<evidence type="ECO:0000256" key="8">
    <source>
        <dbReference type="ARBA" id="ARBA00023004"/>
    </source>
</evidence>
<proteinExistence type="inferred from homology"/>
<dbReference type="RefSeq" id="WP_070394219.1">
    <property type="nucleotide sequence ID" value="NZ_CP017599.1"/>
</dbReference>
<dbReference type="GO" id="GO:0016020">
    <property type="term" value="C:membrane"/>
    <property type="evidence" value="ECO:0007669"/>
    <property type="project" value="UniProtKB-SubCell"/>
</dbReference>
<evidence type="ECO:0000256" key="3">
    <source>
        <dbReference type="ARBA" id="ARBA00008749"/>
    </source>
</evidence>
<evidence type="ECO:0000256" key="5">
    <source>
        <dbReference type="ARBA" id="ARBA00022832"/>
    </source>
</evidence>
<dbReference type="GO" id="GO:0016717">
    <property type="term" value="F:oxidoreductase activity, acting on paired donors, with oxidation of a pair of donors resulting in the reduction of molecular oxygen to two molecules of water"/>
    <property type="evidence" value="ECO:0007669"/>
    <property type="project" value="InterPro"/>
</dbReference>
<dbReference type="InterPro" id="IPR015876">
    <property type="entry name" value="Acyl-CoA_DS"/>
</dbReference>
<evidence type="ECO:0000259" key="12">
    <source>
        <dbReference type="Pfam" id="PF00487"/>
    </source>
</evidence>